<dbReference type="InterPro" id="IPR029063">
    <property type="entry name" value="SAM-dependent_MTases_sf"/>
</dbReference>
<protein>
    <recommendedName>
        <fullName evidence="3">Calmodulin-lysine N-methyltransferase</fullName>
    </recommendedName>
</protein>
<dbReference type="SUPFAM" id="SSF53335">
    <property type="entry name" value="S-adenosyl-L-methionine-dependent methyltransferases"/>
    <property type="match status" value="1"/>
</dbReference>
<sequence>MNARTRTSAFTSVAPDPHGAVERLRATYLQGQAACDELVLLARALPEWPLAAAQAAVVDGVLACAPAREFPPNSRRTSRFVRLLVRALEDESDVEEIDERLLRMCATLPMTPLVAAPELAYLHFHVGADAAPIVLRAADAWGAGAETGCCVWDAGAWLAFYALARPELFASRCVVELGSGCGLLSCLLARECAASELVATDVYGATVDNLRANLRRNGGADVPVLAAHGVAAHVALRRDQGLPTVCCATLDWTEPTLASATALAAVTPDVVVAADCVYSEELLDGLARTIRALLARPSAIALVASKRRSEETLRAFEAALVRHGLQGIEEAIGPPRAESDSDARERAQLWRLCDPSDVSLLRITPCD</sequence>
<comment type="caution">
    <text evidence="1">The sequence shown here is derived from an EMBL/GenBank/DDBJ whole genome shotgun (WGS) entry which is preliminary data.</text>
</comment>
<proteinExistence type="predicted"/>
<gene>
    <name evidence="1" type="ORF">KFE25_009241</name>
</gene>
<evidence type="ECO:0000313" key="2">
    <source>
        <dbReference type="Proteomes" id="UP000751190"/>
    </source>
</evidence>
<evidence type="ECO:0008006" key="3">
    <source>
        <dbReference type="Google" id="ProtNLM"/>
    </source>
</evidence>
<dbReference type="OrthoDB" id="194386at2759"/>
<name>A0A8J5XZG0_DIALT</name>
<reference evidence="1" key="1">
    <citation type="submission" date="2021-05" db="EMBL/GenBank/DDBJ databases">
        <title>The genome of the haptophyte Pavlova lutheri (Diacronema luteri, Pavlovales) - a model for lipid biosynthesis in eukaryotic algae.</title>
        <authorList>
            <person name="Hulatt C.J."/>
            <person name="Posewitz M.C."/>
        </authorList>
    </citation>
    <scope>NUCLEOTIDE SEQUENCE</scope>
    <source>
        <strain evidence="1">NIVA-4/92</strain>
    </source>
</reference>
<dbReference type="AlphaFoldDB" id="A0A8J5XZG0"/>
<dbReference type="Gene3D" id="3.40.50.150">
    <property type="entry name" value="Vaccinia Virus protein VP39"/>
    <property type="match status" value="1"/>
</dbReference>
<dbReference type="InterPro" id="IPR019410">
    <property type="entry name" value="Methyltransf_16"/>
</dbReference>
<accession>A0A8J5XZG0</accession>
<evidence type="ECO:0000313" key="1">
    <source>
        <dbReference type="EMBL" id="KAG8470820.1"/>
    </source>
</evidence>
<dbReference type="PANTHER" id="PTHR14614:SF130">
    <property type="entry name" value="PROTEIN-LYSINE N-METHYLTRANSFERASE EEF2KMT"/>
    <property type="match status" value="1"/>
</dbReference>
<dbReference type="OMA" id="AREFPPN"/>
<dbReference type="PANTHER" id="PTHR14614">
    <property type="entry name" value="HEPATOCELLULAR CARCINOMA-ASSOCIATED ANTIGEN"/>
    <property type="match status" value="1"/>
</dbReference>
<organism evidence="1 2">
    <name type="scientific">Diacronema lutheri</name>
    <name type="common">Unicellular marine alga</name>
    <name type="synonym">Monochrysis lutheri</name>
    <dbReference type="NCBI Taxonomy" id="2081491"/>
    <lineage>
        <taxon>Eukaryota</taxon>
        <taxon>Haptista</taxon>
        <taxon>Haptophyta</taxon>
        <taxon>Pavlovophyceae</taxon>
        <taxon>Pavlovales</taxon>
        <taxon>Pavlovaceae</taxon>
        <taxon>Diacronema</taxon>
    </lineage>
</organism>
<dbReference type="Proteomes" id="UP000751190">
    <property type="component" value="Unassembled WGS sequence"/>
</dbReference>
<dbReference type="EMBL" id="JAGTXO010000001">
    <property type="protein sequence ID" value="KAG8470820.1"/>
    <property type="molecule type" value="Genomic_DNA"/>
</dbReference>
<keyword evidence="2" id="KW-1185">Reference proteome</keyword>
<dbReference type="Pfam" id="PF10294">
    <property type="entry name" value="Methyltransf_16"/>
    <property type="match status" value="1"/>
</dbReference>